<feature type="region of interest" description="Disordered" evidence="2">
    <location>
        <begin position="264"/>
        <end position="286"/>
    </location>
</feature>
<feature type="non-terminal residue" evidence="4">
    <location>
        <position position="1"/>
    </location>
</feature>
<dbReference type="PANTHER" id="PTHR10774:SF190">
    <property type="entry name" value="C2 CALCIUM_LIPID-BINDING ENDONUCLEASE_EXONUCLEASE_PHOSPHATASE-RELATED"/>
    <property type="match status" value="1"/>
</dbReference>
<dbReference type="InterPro" id="IPR045050">
    <property type="entry name" value="Synaptotagmin_plant"/>
</dbReference>
<dbReference type="OrthoDB" id="270970at2759"/>
<dbReference type="InterPro" id="IPR035892">
    <property type="entry name" value="C2_domain_sf"/>
</dbReference>
<accession>A0A5J4U529</accession>
<feature type="compositionally biased region" description="Basic and acidic residues" evidence="2">
    <location>
        <begin position="266"/>
        <end position="275"/>
    </location>
</feature>
<dbReference type="SUPFAM" id="SSF49562">
    <property type="entry name" value="C2 domain (Calcium/lipid-binding domain, CaLB)"/>
    <property type="match status" value="3"/>
</dbReference>
<dbReference type="GO" id="GO:0008289">
    <property type="term" value="F:lipid binding"/>
    <property type="evidence" value="ECO:0007669"/>
    <property type="project" value="InterPro"/>
</dbReference>
<proteinExistence type="predicted"/>
<evidence type="ECO:0000313" key="4">
    <source>
        <dbReference type="EMBL" id="KAA6365459.1"/>
    </source>
</evidence>
<feature type="coiled-coil region" evidence="1">
    <location>
        <begin position="95"/>
        <end position="155"/>
    </location>
</feature>
<dbReference type="PANTHER" id="PTHR10774">
    <property type="entry name" value="EXTENDED SYNAPTOTAGMIN-RELATED"/>
    <property type="match status" value="1"/>
</dbReference>
<evidence type="ECO:0000313" key="5">
    <source>
        <dbReference type="Proteomes" id="UP000324800"/>
    </source>
</evidence>
<keyword evidence="1" id="KW-0175">Coiled coil</keyword>
<dbReference type="AlphaFoldDB" id="A0A5J4U529"/>
<dbReference type="CDD" id="cd00030">
    <property type="entry name" value="C2"/>
    <property type="match status" value="2"/>
</dbReference>
<dbReference type="InterPro" id="IPR000008">
    <property type="entry name" value="C2_dom"/>
</dbReference>
<comment type="caution">
    <text evidence="4">The sequence shown here is derived from an EMBL/GenBank/DDBJ whole genome shotgun (WGS) entry which is preliminary data.</text>
</comment>
<reference evidence="4 5" key="1">
    <citation type="submission" date="2019-03" db="EMBL/GenBank/DDBJ databases">
        <title>Single cell metagenomics reveals metabolic interactions within the superorganism composed of flagellate Streblomastix strix and complex community of Bacteroidetes bacteria on its surface.</title>
        <authorList>
            <person name="Treitli S.C."/>
            <person name="Kolisko M."/>
            <person name="Husnik F."/>
            <person name="Keeling P."/>
            <person name="Hampl V."/>
        </authorList>
    </citation>
    <scope>NUCLEOTIDE SEQUENCE [LARGE SCALE GENOMIC DNA]</scope>
    <source>
        <strain evidence="4">ST1C</strain>
    </source>
</reference>
<protein>
    <recommendedName>
        <fullName evidence="3">C2 domain-containing protein</fullName>
    </recommendedName>
</protein>
<gene>
    <name evidence="4" type="ORF">EZS28_039014</name>
</gene>
<feature type="domain" description="C2" evidence="3">
    <location>
        <begin position="345"/>
        <end position="453"/>
    </location>
</feature>
<feature type="coiled-coil region" evidence="1">
    <location>
        <begin position="317"/>
        <end position="359"/>
    </location>
</feature>
<dbReference type="Proteomes" id="UP000324800">
    <property type="component" value="Unassembled WGS sequence"/>
</dbReference>
<sequence>NTLDYDYTNEEYDLIYNPLKMQGKKEVEVEVWDYNKVGKNDIIGVVNIDILPSKNKETQIELFIQPKNDKGEVQSNLNTDQKLGKISFSMIYIPEDDYLKRLRDAELKKRKTEQELIRQKELEEQRRLDEIKRIADEQRRLEEEKRRQQEALNAQYIKGYVQFKNISVSNLKKMDFIGKSDPFVLFKAGESSQQTTVAKNVLDYQYLNEEYEVLYDPSVMQGKHEIEVEVYDQDSVTKNDIIGAVSVDILPSLNQERQFDLFLQPQKDKKDDSSKSETSSTNSDKKLGKVSFSMNYISEQDWIKNFKQEQLRKQKIKDEIIKQKELEEQKIKDEIQRRLDEQKRIEEEKRKQKEALDAQYIKGVVQFKNISVSNLKKMDLIGKNDPFVLFKAGELTKQTTTAKNTLNYDYLNESYELLYDPAVMQGKHEIEVEVYDQDSLTKNDLIGAVNVDV</sequence>
<dbReference type="Gene3D" id="2.60.40.150">
    <property type="entry name" value="C2 domain"/>
    <property type="match status" value="3"/>
</dbReference>
<feature type="domain" description="C2" evidence="3">
    <location>
        <begin position="146"/>
        <end position="263"/>
    </location>
</feature>
<evidence type="ECO:0000256" key="1">
    <source>
        <dbReference type="SAM" id="Coils"/>
    </source>
</evidence>
<evidence type="ECO:0000256" key="2">
    <source>
        <dbReference type="SAM" id="MobiDB-lite"/>
    </source>
</evidence>
<dbReference type="EMBL" id="SNRW01020438">
    <property type="protein sequence ID" value="KAA6365459.1"/>
    <property type="molecule type" value="Genomic_DNA"/>
</dbReference>
<organism evidence="4 5">
    <name type="scientific">Streblomastix strix</name>
    <dbReference type="NCBI Taxonomy" id="222440"/>
    <lineage>
        <taxon>Eukaryota</taxon>
        <taxon>Metamonada</taxon>
        <taxon>Preaxostyla</taxon>
        <taxon>Oxymonadida</taxon>
        <taxon>Streblomastigidae</taxon>
        <taxon>Streblomastix</taxon>
    </lineage>
</organism>
<evidence type="ECO:0000259" key="3">
    <source>
        <dbReference type="PROSITE" id="PS50004"/>
    </source>
</evidence>
<dbReference type="Pfam" id="PF00168">
    <property type="entry name" value="C2"/>
    <property type="match status" value="3"/>
</dbReference>
<dbReference type="PROSITE" id="PS50004">
    <property type="entry name" value="C2"/>
    <property type="match status" value="2"/>
</dbReference>
<dbReference type="SMART" id="SM00239">
    <property type="entry name" value="C2"/>
    <property type="match status" value="2"/>
</dbReference>
<dbReference type="GO" id="GO:0005783">
    <property type="term" value="C:endoplasmic reticulum"/>
    <property type="evidence" value="ECO:0007669"/>
    <property type="project" value="TreeGrafter"/>
</dbReference>
<name>A0A5J4U529_9EUKA</name>